<comment type="caution">
    <text evidence="1">The sequence shown here is derived from an EMBL/GenBank/DDBJ whole genome shotgun (WGS) entry which is preliminary data.</text>
</comment>
<evidence type="ECO:0000313" key="2">
    <source>
        <dbReference type="Proteomes" id="UP000037685"/>
    </source>
</evidence>
<dbReference type="EMBL" id="LHCI01000106">
    <property type="protein sequence ID" value="KOX90858.1"/>
    <property type="molecule type" value="Genomic_DNA"/>
</dbReference>
<reference evidence="1 2" key="1">
    <citation type="submission" date="2015-07" db="EMBL/GenBank/DDBJ databases">
        <authorList>
            <person name="Noorani M."/>
        </authorList>
    </citation>
    <scope>NUCLEOTIDE SEQUENCE [LARGE SCALE GENOMIC DNA]</scope>
    <source>
        <strain evidence="2">ATCC 25104 / DSM 625 / JCM 10724 / NBRC 103206 / NCIMB 11243 / YT-1</strain>
    </source>
</reference>
<evidence type="ECO:0000313" key="1">
    <source>
        <dbReference type="EMBL" id="KOX90858.1"/>
    </source>
</evidence>
<protein>
    <submittedName>
        <fullName evidence="1">Uncharacterized protein</fullName>
    </submittedName>
</protein>
<name>A0A0M9AGA6_THEAQ</name>
<accession>A0A0M9AGA6</accession>
<dbReference type="Proteomes" id="UP000037685">
    <property type="component" value="Unassembled WGS sequence"/>
</dbReference>
<gene>
    <name evidence="1" type="ORF">BVI061214_02056</name>
</gene>
<dbReference type="RefSeq" id="WP_053768328.1">
    <property type="nucleotide sequence ID" value="NZ_LHCI01000106.1"/>
</dbReference>
<sequence>MRWVLGSLALILGFGGSLFLLETALGTQRDLPLACLPGPLPREAALYSNGALEIPLCRKAQVRMVLEGTLAQGRGPWAMVAEGRRVLWQGEVRGRREVRVEATGEGTLALAFTNDLYQPPEDRNLFLRELTVEPR</sequence>
<proteinExistence type="predicted"/>
<dbReference type="AlphaFoldDB" id="A0A0M9AGA6"/>
<organism evidence="1 2">
    <name type="scientific">Thermus aquaticus</name>
    <dbReference type="NCBI Taxonomy" id="271"/>
    <lineage>
        <taxon>Bacteria</taxon>
        <taxon>Thermotogati</taxon>
        <taxon>Deinococcota</taxon>
        <taxon>Deinococci</taxon>
        <taxon>Thermales</taxon>
        <taxon>Thermaceae</taxon>
        <taxon>Thermus</taxon>
    </lineage>
</organism>
<dbReference type="PATRIC" id="fig|271.14.peg.2134"/>